<dbReference type="PRINTS" id="PR00111">
    <property type="entry name" value="ABHYDROLASE"/>
</dbReference>
<keyword evidence="3" id="KW-1185">Reference proteome</keyword>
<dbReference type="Pfam" id="PF00561">
    <property type="entry name" value="Abhydrolase_1"/>
    <property type="match status" value="1"/>
</dbReference>
<dbReference type="Gene3D" id="3.40.50.1820">
    <property type="entry name" value="alpha/beta hydrolase"/>
    <property type="match status" value="1"/>
</dbReference>
<dbReference type="Proteomes" id="UP000622552">
    <property type="component" value="Unassembled WGS sequence"/>
</dbReference>
<dbReference type="GO" id="GO:0003824">
    <property type="term" value="F:catalytic activity"/>
    <property type="evidence" value="ECO:0007669"/>
    <property type="project" value="InterPro"/>
</dbReference>
<evidence type="ECO:0000259" key="1">
    <source>
        <dbReference type="Pfam" id="PF00561"/>
    </source>
</evidence>
<organism evidence="2 3">
    <name type="scientific">Longispora fulva</name>
    <dbReference type="NCBI Taxonomy" id="619741"/>
    <lineage>
        <taxon>Bacteria</taxon>
        <taxon>Bacillati</taxon>
        <taxon>Actinomycetota</taxon>
        <taxon>Actinomycetes</taxon>
        <taxon>Micromonosporales</taxon>
        <taxon>Micromonosporaceae</taxon>
        <taxon>Longispora</taxon>
    </lineage>
</organism>
<feature type="domain" description="AB hydrolase-1" evidence="1">
    <location>
        <begin position="23"/>
        <end position="252"/>
    </location>
</feature>
<reference evidence="2" key="1">
    <citation type="submission" date="2020-11" db="EMBL/GenBank/DDBJ databases">
        <title>Sequencing the genomes of 1000 actinobacteria strains.</title>
        <authorList>
            <person name="Klenk H.-P."/>
        </authorList>
    </citation>
    <scope>NUCLEOTIDE SEQUENCE</scope>
    <source>
        <strain evidence="2">DSM 45356</strain>
    </source>
</reference>
<sequence length="266" mass="27491">MTTTKFLDLTDGRLSYDDQGEGPLVVCVPAMIGLRSEFRFTTPLLVAAGFRVVTVDIRGMGESSAAWPEYGSGPTGHDLVALIRHLDAGPALIAGCSSGAGSAVVAAATAPELVSGIALLSPFLRDAKGGLAMTLVRAAARVPGVAGALWKSHYVQMYPGTKPADFAAERARLAANLAQPGRGRAARAYICDMSHAEAESLIPRVTAPAVVVMGTADPDFPDPAAEANWAAESLRADLVMVEGSGHHPQAQAPEQVVAAIRKLAGV</sequence>
<gene>
    <name evidence="2" type="ORF">IW245_005130</name>
</gene>
<evidence type="ECO:0000313" key="3">
    <source>
        <dbReference type="Proteomes" id="UP000622552"/>
    </source>
</evidence>
<dbReference type="InterPro" id="IPR000639">
    <property type="entry name" value="Epox_hydrolase-like"/>
</dbReference>
<comment type="caution">
    <text evidence="2">The sequence shown here is derived from an EMBL/GenBank/DDBJ whole genome shotgun (WGS) entry which is preliminary data.</text>
</comment>
<dbReference type="PANTHER" id="PTHR46438">
    <property type="entry name" value="ALPHA/BETA-HYDROLASES SUPERFAMILY PROTEIN"/>
    <property type="match status" value="1"/>
</dbReference>
<protein>
    <submittedName>
        <fullName evidence="2">Pimeloyl-ACP methyl ester carboxylesterase</fullName>
    </submittedName>
</protein>
<dbReference type="InterPro" id="IPR000073">
    <property type="entry name" value="AB_hydrolase_1"/>
</dbReference>
<dbReference type="PANTHER" id="PTHR46438:SF2">
    <property type="entry name" value="ALPHA_BETA-HYDROLASES SUPERFAMILY PROTEIN"/>
    <property type="match status" value="1"/>
</dbReference>
<dbReference type="EMBL" id="JADOUF010000001">
    <property type="protein sequence ID" value="MBG6138936.1"/>
    <property type="molecule type" value="Genomic_DNA"/>
</dbReference>
<proteinExistence type="predicted"/>
<evidence type="ECO:0000313" key="2">
    <source>
        <dbReference type="EMBL" id="MBG6138936.1"/>
    </source>
</evidence>
<dbReference type="InterPro" id="IPR029058">
    <property type="entry name" value="AB_hydrolase_fold"/>
</dbReference>
<dbReference type="PRINTS" id="PR00412">
    <property type="entry name" value="EPOXHYDRLASE"/>
</dbReference>
<dbReference type="SUPFAM" id="SSF53474">
    <property type="entry name" value="alpha/beta-Hydrolases"/>
    <property type="match status" value="1"/>
</dbReference>
<accession>A0A8J7KMA3</accession>
<dbReference type="RefSeq" id="WP_197005642.1">
    <property type="nucleotide sequence ID" value="NZ_BONS01000010.1"/>
</dbReference>
<name>A0A8J7KMA3_9ACTN</name>
<dbReference type="AlphaFoldDB" id="A0A8J7KMA3"/>